<evidence type="ECO:0000256" key="4">
    <source>
        <dbReference type="ARBA" id="ARBA00022679"/>
    </source>
</evidence>
<dbReference type="SUPFAM" id="SSF53474">
    <property type="entry name" value="alpha/beta-Hydrolases"/>
    <property type="match status" value="1"/>
</dbReference>
<dbReference type="GO" id="GO:0004414">
    <property type="term" value="F:homoserine O-acetyltransferase activity"/>
    <property type="evidence" value="ECO:0007669"/>
    <property type="project" value="UniProtKB-UniRule"/>
</dbReference>
<dbReference type="EMBL" id="CP001825">
    <property type="protein sequence ID" value="ACZ41759.1"/>
    <property type="molecule type" value="Genomic_DNA"/>
</dbReference>
<comment type="catalytic activity">
    <reaction evidence="7">
        <text>L-homoserine + acetyl-CoA = O-acetyl-L-homoserine + CoA</text>
        <dbReference type="Rhea" id="RHEA:13701"/>
        <dbReference type="ChEBI" id="CHEBI:57287"/>
        <dbReference type="ChEBI" id="CHEBI:57288"/>
        <dbReference type="ChEBI" id="CHEBI:57476"/>
        <dbReference type="ChEBI" id="CHEBI:57716"/>
        <dbReference type="EC" id="2.3.1.31"/>
    </reaction>
</comment>
<evidence type="ECO:0000256" key="7">
    <source>
        <dbReference type="HAMAP-Rule" id="MF_00296"/>
    </source>
</evidence>
<comment type="pathway">
    <text evidence="7">Amino-acid biosynthesis; L-methionine biosynthesis via de novo pathway; O-acetyl-L-homoserine from L-homoserine: step 1/1.</text>
</comment>
<dbReference type="InterPro" id="IPR029058">
    <property type="entry name" value="AB_hydrolase_fold"/>
</dbReference>
<evidence type="ECO:0000256" key="8">
    <source>
        <dbReference type="PIRSR" id="PIRSR000443-1"/>
    </source>
</evidence>
<dbReference type="AlphaFoldDB" id="D1CFQ3"/>
<dbReference type="KEGG" id="ttr:Tter_0842"/>
<evidence type="ECO:0000313" key="10">
    <source>
        <dbReference type="EMBL" id="ACZ41759.1"/>
    </source>
</evidence>
<feature type="domain" description="AB hydrolase-1" evidence="9">
    <location>
        <begin position="41"/>
        <end position="348"/>
    </location>
</feature>
<organism evidence="10 11">
    <name type="scientific">Thermobaculum terrenum (strain ATCC BAA-798 / CCMEE 7001 / YNP1)</name>
    <dbReference type="NCBI Taxonomy" id="525904"/>
    <lineage>
        <taxon>Bacteria</taxon>
        <taxon>Bacillati</taxon>
        <taxon>Chloroflexota</taxon>
        <taxon>Chloroflexia</taxon>
        <taxon>Candidatus Thermobaculales</taxon>
        <taxon>Candidatus Thermobaculaceae</taxon>
        <taxon>Thermobaculum</taxon>
    </lineage>
</organism>
<evidence type="ECO:0000259" key="9">
    <source>
        <dbReference type="Pfam" id="PF00561"/>
    </source>
</evidence>
<name>D1CFQ3_THET1</name>
<dbReference type="InterPro" id="IPR000073">
    <property type="entry name" value="AB_hydrolase_1"/>
</dbReference>
<keyword evidence="3 7" id="KW-0028">Amino-acid biosynthesis</keyword>
<dbReference type="InterPro" id="IPR008220">
    <property type="entry name" value="HAT_MetX-like"/>
</dbReference>
<dbReference type="PIRSF" id="PIRSF000443">
    <property type="entry name" value="Homoser_Ac_trans"/>
    <property type="match status" value="1"/>
</dbReference>
<comment type="similarity">
    <text evidence="7">Belongs to the AB hydrolase superfamily. MetX family.</text>
</comment>
<protein>
    <recommendedName>
        <fullName evidence="7">Homoserine O-acetyltransferase</fullName>
        <shortName evidence="7">HAT</shortName>
        <ecNumber evidence="7">2.3.1.31</ecNumber>
    </recommendedName>
    <alternativeName>
        <fullName evidence="7">Homoserine transacetylase</fullName>
        <shortName evidence="7">HTA</shortName>
    </alternativeName>
</protein>
<keyword evidence="4 7" id="KW-0808">Transferase</keyword>
<dbReference type="eggNOG" id="COG2021">
    <property type="taxonomic scope" value="Bacteria"/>
</dbReference>
<dbReference type="FunFam" id="1.10.1740.110:FF:000001">
    <property type="entry name" value="Homoserine O-acetyltransferase"/>
    <property type="match status" value="1"/>
</dbReference>
<dbReference type="STRING" id="525904.Tter_0842"/>
<dbReference type="NCBIfam" id="NF001209">
    <property type="entry name" value="PRK00175.1"/>
    <property type="match status" value="1"/>
</dbReference>
<sequence>MISRKQFYTLAEPLKLWRGGSLYPVTIAYETWGELSPERDNVILVLHALTGDSHAAGKYSEDEDKCGWWDPLIGPGRAFDTNRYFVICSNVIGGCQGSTGPSSINPETGYPYAMDFPVITIQDMVAAQVELLKALGINKLLAVTGGSIGGMQAIEWVIRYPDWVENALIFGALPKTSPQSIGFNAVGRQAIMIDPEWKGGKYYPSPGPVAGLSVARMVGMITYQSYEGMWIRFGRKLATRPTTYSPLGEKFDVEGYLEYQGYKLTQRFDANSYLYLTRAMDLYDASEGFDSELEAYDRIRANILLVGISTDWLYPPHEVKAFANQLRDLGKNAVYEELDSIHGHDAFLKEWEQMTRIITLYMENLGDEAHYVTSPLGDGELIK</sequence>
<dbReference type="GO" id="GO:0009092">
    <property type="term" value="P:homoserine metabolic process"/>
    <property type="evidence" value="ECO:0007669"/>
    <property type="project" value="TreeGrafter"/>
</dbReference>
<keyword evidence="6 7" id="KW-0012">Acyltransferase</keyword>
<dbReference type="Gene3D" id="3.40.50.1820">
    <property type="entry name" value="alpha/beta hydrolase"/>
    <property type="match status" value="1"/>
</dbReference>
<evidence type="ECO:0000256" key="2">
    <source>
        <dbReference type="ARBA" id="ARBA00022490"/>
    </source>
</evidence>
<dbReference type="GO" id="GO:0009086">
    <property type="term" value="P:methionine biosynthetic process"/>
    <property type="evidence" value="ECO:0007669"/>
    <property type="project" value="UniProtKB-UniRule"/>
</dbReference>
<comment type="caution">
    <text evidence="7">Lacks conserved residue(s) required for the propagation of feature annotation.</text>
</comment>
<dbReference type="RefSeq" id="WP_012874794.1">
    <property type="nucleotide sequence ID" value="NC_013525.1"/>
</dbReference>
<dbReference type="Proteomes" id="UP000000323">
    <property type="component" value="Chromosome 1"/>
</dbReference>
<evidence type="ECO:0000256" key="6">
    <source>
        <dbReference type="ARBA" id="ARBA00023315"/>
    </source>
</evidence>
<dbReference type="HOGENOM" id="CLU_028760_1_2_0"/>
<reference evidence="11" key="1">
    <citation type="journal article" date="2010" name="Stand. Genomic Sci.">
        <title>Complete genome sequence of 'Thermobaculum terrenum' type strain (YNP1).</title>
        <authorList>
            <person name="Kiss H."/>
            <person name="Cleland D."/>
            <person name="Lapidus A."/>
            <person name="Lucas S."/>
            <person name="Glavina Del Rio T."/>
            <person name="Nolan M."/>
            <person name="Tice H."/>
            <person name="Han C."/>
            <person name="Goodwin L."/>
            <person name="Pitluck S."/>
            <person name="Liolios K."/>
            <person name="Ivanova N."/>
            <person name="Mavromatis K."/>
            <person name="Ovchinnikova G."/>
            <person name="Pati A."/>
            <person name="Chen A."/>
            <person name="Palaniappan K."/>
            <person name="Land M."/>
            <person name="Hauser L."/>
            <person name="Chang Y."/>
            <person name="Jeffries C."/>
            <person name="Lu M."/>
            <person name="Brettin T."/>
            <person name="Detter J."/>
            <person name="Goker M."/>
            <person name="Tindall B."/>
            <person name="Beck B."/>
            <person name="McDermott T."/>
            <person name="Woyke T."/>
            <person name="Bristow J."/>
            <person name="Eisen J."/>
            <person name="Markowitz V."/>
            <person name="Hugenholtz P."/>
            <person name="Kyrpides N."/>
            <person name="Klenk H."/>
            <person name="Cheng J."/>
        </authorList>
    </citation>
    <scope>NUCLEOTIDE SEQUENCE [LARGE SCALE GENOMIC DNA]</scope>
    <source>
        <strain evidence="11">ATCC BAA-798 / YNP1</strain>
    </source>
</reference>
<dbReference type="PANTHER" id="PTHR32268:SF11">
    <property type="entry name" value="HOMOSERINE O-ACETYLTRANSFERASE"/>
    <property type="match status" value="1"/>
</dbReference>
<comment type="subcellular location">
    <subcellularLocation>
        <location evidence="7">Cytoplasm</location>
    </subcellularLocation>
</comment>
<dbReference type="NCBIfam" id="TIGR01392">
    <property type="entry name" value="homoserO_Ac_trn"/>
    <property type="match status" value="1"/>
</dbReference>
<feature type="binding site" evidence="7">
    <location>
        <position position="216"/>
    </location>
    <ligand>
        <name>substrate</name>
    </ligand>
</feature>
<dbReference type="PANTHER" id="PTHR32268">
    <property type="entry name" value="HOMOSERINE O-ACETYLTRANSFERASE"/>
    <property type="match status" value="1"/>
</dbReference>
<dbReference type="Pfam" id="PF00561">
    <property type="entry name" value="Abhydrolase_1"/>
    <property type="match status" value="1"/>
</dbReference>
<dbReference type="EC" id="2.3.1.31" evidence="7"/>
<feature type="active site" evidence="7 8">
    <location>
        <position position="311"/>
    </location>
</feature>
<evidence type="ECO:0000256" key="5">
    <source>
        <dbReference type="ARBA" id="ARBA00023167"/>
    </source>
</evidence>
<evidence type="ECO:0000256" key="1">
    <source>
        <dbReference type="ARBA" id="ARBA00011738"/>
    </source>
</evidence>
<dbReference type="UniPathway" id="UPA00051">
    <property type="reaction ID" value="UER00074"/>
</dbReference>
<keyword evidence="2 7" id="KW-0963">Cytoplasm</keyword>
<proteinExistence type="inferred from homology"/>
<feature type="active site" description="Nucleophile" evidence="7 8">
    <location>
        <position position="147"/>
    </location>
</feature>
<evidence type="ECO:0000313" key="11">
    <source>
        <dbReference type="Proteomes" id="UP000000323"/>
    </source>
</evidence>
<comment type="subunit">
    <text evidence="1 7">Homodimer.</text>
</comment>
<keyword evidence="11" id="KW-1185">Reference proteome</keyword>
<dbReference type="GO" id="GO:0005737">
    <property type="term" value="C:cytoplasm"/>
    <property type="evidence" value="ECO:0007669"/>
    <property type="project" value="UniProtKB-SubCell"/>
</dbReference>
<keyword evidence="5 7" id="KW-0486">Methionine biosynthesis</keyword>
<gene>
    <name evidence="7" type="primary">metXA</name>
    <name evidence="10" type="ordered locus">Tter_0842</name>
</gene>
<accession>D1CFQ3</accession>
<feature type="binding site" evidence="7">
    <location>
        <position position="345"/>
    </location>
    <ligand>
        <name>substrate</name>
    </ligand>
</feature>
<feature type="active site" evidence="7 8">
    <location>
        <position position="344"/>
    </location>
</feature>
<evidence type="ECO:0000256" key="3">
    <source>
        <dbReference type="ARBA" id="ARBA00022605"/>
    </source>
</evidence>
<dbReference type="HAMAP" id="MF_00296">
    <property type="entry name" value="MetX_acyltransf"/>
    <property type="match status" value="1"/>
</dbReference>
<comment type="function">
    <text evidence="7">Transfers an acetyl group from acetyl-CoA to L-homoserine, forming acetyl-L-homoserine.</text>
</comment>
<dbReference type="Gene3D" id="1.10.1740.110">
    <property type="match status" value="1"/>
</dbReference>